<keyword evidence="2" id="KW-0547">Nucleotide-binding</keyword>
<dbReference type="SUPFAM" id="SSF140931">
    <property type="entry name" value="Fic-like"/>
    <property type="match status" value="1"/>
</dbReference>
<dbReference type="PROSITE" id="PS51459">
    <property type="entry name" value="FIDO"/>
    <property type="match status" value="1"/>
</dbReference>
<name>A0A7X2T980_9FIRM</name>
<proteinExistence type="predicted"/>
<dbReference type="SUPFAM" id="SSF46785">
    <property type="entry name" value="Winged helix' DNA-binding domain"/>
    <property type="match status" value="1"/>
</dbReference>
<dbReference type="InterPro" id="IPR040198">
    <property type="entry name" value="Fido_containing"/>
</dbReference>
<keyword evidence="5" id="KW-1185">Reference proteome</keyword>
<dbReference type="InterPro" id="IPR003812">
    <property type="entry name" value="Fido"/>
</dbReference>
<gene>
    <name evidence="4" type="ORF">FYJ52_02430</name>
</gene>
<feature type="active site" evidence="1">
    <location>
        <position position="227"/>
    </location>
</feature>
<dbReference type="EMBL" id="VUMO01000002">
    <property type="protein sequence ID" value="MSS19269.1"/>
    <property type="molecule type" value="Genomic_DNA"/>
</dbReference>
<dbReference type="Pfam" id="PF02661">
    <property type="entry name" value="Fic"/>
    <property type="match status" value="1"/>
</dbReference>
<evidence type="ECO:0000259" key="3">
    <source>
        <dbReference type="PROSITE" id="PS51459"/>
    </source>
</evidence>
<evidence type="ECO:0000313" key="4">
    <source>
        <dbReference type="EMBL" id="MSS19269.1"/>
    </source>
</evidence>
<keyword evidence="2" id="KW-0067">ATP-binding</keyword>
<dbReference type="GO" id="GO:0005524">
    <property type="term" value="F:ATP binding"/>
    <property type="evidence" value="ECO:0007669"/>
    <property type="project" value="UniProtKB-KW"/>
</dbReference>
<dbReference type="RefSeq" id="WP_154575669.1">
    <property type="nucleotide sequence ID" value="NZ_VUMO01000002.1"/>
</dbReference>
<feature type="domain" description="Fido" evidence="3">
    <location>
        <begin position="142"/>
        <end position="290"/>
    </location>
</feature>
<evidence type="ECO:0000256" key="1">
    <source>
        <dbReference type="PIRSR" id="PIRSR640198-1"/>
    </source>
</evidence>
<accession>A0A7X2T980</accession>
<organism evidence="4 5">
    <name type="scientific">Pseudoramibacter porci</name>
    <dbReference type="NCBI Taxonomy" id="2606631"/>
    <lineage>
        <taxon>Bacteria</taxon>
        <taxon>Bacillati</taxon>
        <taxon>Bacillota</taxon>
        <taxon>Clostridia</taxon>
        <taxon>Eubacteriales</taxon>
        <taxon>Eubacteriaceae</taxon>
        <taxon>Pseudoramibacter</taxon>
    </lineage>
</organism>
<feature type="binding site" evidence="2">
    <location>
        <begin position="231"/>
        <end position="238"/>
    </location>
    <ligand>
        <name>ATP</name>
        <dbReference type="ChEBI" id="CHEBI:30616"/>
    </ligand>
</feature>
<feature type="binding site" evidence="2">
    <location>
        <begin position="268"/>
        <end position="269"/>
    </location>
    <ligand>
        <name>ATP</name>
        <dbReference type="ChEBI" id="CHEBI:30616"/>
    </ligand>
</feature>
<dbReference type="InterPro" id="IPR036390">
    <property type="entry name" value="WH_DNA-bd_sf"/>
</dbReference>
<reference evidence="4 5" key="1">
    <citation type="submission" date="2019-08" db="EMBL/GenBank/DDBJ databases">
        <title>In-depth cultivation of the pig gut microbiome towards novel bacterial diversity and tailored functional studies.</title>
        <authorList>
            <person name="Wylensek D."/>
            <person name="Hitch T.C.A."/>
            <person name="Clavel T."/>
        </authorList>
    </citation>
    <scope>NUCLEOTIDE SEQUENCE [LARGE SCALE GENOMIC DNA]</scope>
    <source>
        <strain evidence="4 5">RF-744-FAT-4</strain>
    </source>
</reference>
<dbReference type="PANTHER" id="PTHR13504">
    <property type="entry name" value="FIDO DOMAIN-CONTAINING PROTEIN DDB_G0283145"/>
    <property type="match status" value="1"/>
</dbReference>
<dbReference type="Gene3D" id="1.10.3290.10">
    <property type="entry name" value="Fido-like domain"/>
    <property type="match status" value="1"/>
</dbReference>
<comment type="caution">
    <text evidence="4">The sequence shown here is derived from an EMBL/GenBank/DDBJ whole genome shotgun (WGS) entry which is preliminary data.</text>
</comment>
<dbReference type="AlphaFoldDB" id="A0A7X2T980"/>
<dbReference type="Proteomes" id="UP000461754">
    <property type="component" value="Unassembled WGS sequence"/>
</dbReference>
<evidence type="ECO:0000313" key="5">
    <source>
        <dbReference type="Proteomes" id="UP000461754"/>
    </source>
</evidence>
<sequence>MKYRTLKSIWYEDKDHYKTEKDHRANSLETVQLPLMIHHQPSFYVPDINAINLIETINKKETKISNLYNALPRSAKELYAISCLIDEIHYSNDIEGVRSTQKEIKKAYDLLQTTGEVDNYTRFSSIVNKYVKFNSDEMISLSSAQDIRALYDEIILPEINEADFPDGQIFRMKDVYVVDASGETIHTGISGEEAIIQSMDQALSVLKLNIPACIKISILHYYIGYIHPFYDGNGRLNRFISSYLLSQSFDSIISYHLSYIIQKRKKRYYDAFETCNDKINSGDITPFVLTFMEIINDSIDEILDKVQGGTELLNKYSDMIKEYDINNEQKRLLFYLVQNALFSIMPFTAQELAILMEKNPQTIKRNINRLIQSGYPIVLEKDGHKNTYRIDLNLL</sequence>
<feature type="binding site" evidence="2">
    <location>
        <position position="280"/>
    </location>
    <ligand>
        <name>ATP</name>
        <dbReference type="ChEBI" id="CHEBI:30616"/>
    </ligand>
</feature>
<protein>
    <submittedName>
        <fullName evidence="4">Fic family protein</fullName>
    </submittedName>
</protein>
<dbReference type="PANTHER" id="PTHR13504:SF40">
    <property type="entry name" value="FIDO DOMAIN-CONTAINING PROTEIN"/>
    <property type="match status" value="1"/>
</dbReference>
<dbReference type="InterPro" id="IPR036597">
    <property type="entry name" value="Fido-like_dom_sf"/>
</dbReference>
<evidence type="ECO:0000256" key="2">
    <source>
        <dbReference type="PIRSR" id="PIRSR640198-2"/>
    </source>
</evidence>